<reference evidence="2" key="1">
    <citation type="submission" date="2021-01" db="EMBL/GenBank/DDBJ databases">
        <title>Whole genome shotgun sequence of Dactylosporangium siamense NBRC 106093.</title>
        <authorList>
            <person name="Komaki H."/>
            <person name="Tamura T."/>
        </authorList>
    </citation>
    <scope>NUCLEOTIDE SEQUENCE</scope>
    <source>
        <strain evidence="2">NBRC 106093</strain>
    </source>
</reference>
<dbReference type="EMBL" id="BONQ01000057">
    <property type="protein sequence ID" value="GIG45889.1"/>
    <property type="molecule type" value="Genomic_DNA"/>
</dbReference>
<feature type="region of interest" description="Disordered" evidence="1">
    <location>
        <begin position="78"/>
        <end position="111"/>
    </location>
</feature>
<feature type="compositionally biased region" description="Low complexity" evidence="1">
    <location>
        <begin position="38"/>
        <end position="53"/>
    </location>
</feature>
<feature type="region of interest" description="Disordered" evidence="1">
    <location>
        <begin position="1"/>
        <end position="58"/>
    </location>
</feature>
<feature type="compositionally biased region" description="Basic and acidic residues" evidence="1">
    <location>
        <begin position="95"/>
        <end position="111"/>
    </location>
</feature>
<organism evidence="2 3">
    <name type="scientific">Dactylosporangium siamense</name>
    <dbReference type="NCBI Taxonomy" id="685454"/>
    <lineage>
        <taxon>Bacteria</taxon>
        <taxon>Bacillati</taxon>
        <taxon>Actinomycetota</taxon>
        <taxon>Actinomycetes</taxon>
        <taxon>Micromonosporales</taxon>
        <taxon>Micromonosporaceae</taxon>
        <taxon>Dactylosporangium</taxon>
    </lineage>
</organism>
<gene>
    <name evidence="2" type="ORF">Dsi01nite_039300</name>
</gene>
<keyword evidence="3" id="KW-1185">Reference proteome</keyword>
<evidence type="ECO:0000256" key="1">
    <source>
        <dbReference type="SAM" id="MobiDB-lite"/>
    </source>
</evidence>
<evidence type="ECO:0000313" key="2">
    <source>
        <dbReference type="EMBL" id="GIG45889.1"/>
    </source>
</evidence>
<proteinExistence type="predicted"/>
<comment type="caution">
    <text evidence="2">The sequence shown here is derived from an EMBL/GenBank/DDBJ whole genome shotgun (WGS) entry which is preliminary data.</text>
</comment>
<accession>A0A919PLC4</accession>
<feature type="compositionally biased region" description="Polar residues" evidence="1">
    <location>
        <begin position="28"/>
        <end position="37"/>
    </location>
</feature>
<dbReference type="Proteomes" id="UP000660611">
    <property type="component" value="Unassembled WGS sequence"/>
</dbReference>
<protein>
    <submittedName>
        <fullName evidence="2">Uncharacterized protein</fullName>
    </submittedName>
</protein>
<sequence>MSGVRGPGILPVVEKSGGDARRTRIHSTRITLTNDRNGTAATDSRGTTTTNGANPTRINAGVIRTGRMPRNRHHVREGAAPVGLTGPGGGWAPQAERDPGGSTREAGRFVR</sequence>
<dbReference type="AlphaFoldDB" id="A0A919PLC4"/>
<name>A0A919PLC4_9ACTN</name>
<evidence type="ECO:0000313" key="3">
    <source>
        <dbReference type="Proteomes" id="UP000660611"/>
    </source>
</evidence>